<comment type="similarity">
    <text evidence="1">Belongs to the NmrA-type oxidoreductase family.</text>
</comment>
<keyword evidence="2" id="KW-0521">NADP</keyword>
<evidence type="ECO:0000256" key="1">
    <source>
        <dbReference type="ARBA" id="ARBA00006328"/>
    </source>
</evidence>
<reference evidence="4 5" key="1">
    <citation type="submission" date="2015-03" db="EMBL/GenBank/DDBJ databases">
        <title>RNA-seq based gene annotation and comparative genomics of four Zymoseptoria species reveal species-specific pathogenicity related genes and transposable element activity.</title>
        <authorList>
            <person name="Grandaubert J."/>
            <person name="Bhattacharyya A."/>
            <person name="Stukenbrock E.H."/>
        </authorList>
    </citation>
    <scope>NUCLEOTIDE SEQUENCE [LARGE SCALE GENOMIC DNA]</scope>
    <source>
        <strain evidence="4 5">Zb18110</strain>
    </source>
</reference>
<dbReference type="InterPro" id="IPR036291">
    <property type="entry name" value="NAD(P)-bd_dom_sf"/>
</dbReference>
<dbReference type="PANTHER" id="PTHR42748:SF26">
    <property type="entry name" value="NMRA-LIKE DOMAIN-CONTAINING PROTEIN"/>
    <property type="match status" value="1"/>
</dbReference>
<dbReference type="InterPro" id="IPR008030">
    <property type="entry name" value="NmrA-like"/>
</dbReference>
<dbReference type="AlphaFoldDB" id="A0A0F4GUX1"/>
<evidence type="ECO:0000259" key="3">
    <source>
        <dbReference type="Pfam" id="PF05368"/>
    </source>
</evidence>
<dbReference type="STRING" id="1047168.A0A0F4GUX1"/>
<proteinExistence type="inferred from homology"/>
<name>A0A0F4GUX1_9PEZI</name>
<dbReference type="Pfam" id="PF05368">
    <property type="entry name" value="NmrA"/>
    <property type="match status" value="1"/>
</dbReference>
<gene>
    <name evidence="4" type="ORF">TI39_contig298g00045</name>
</gene>
<dbReference type="Gene3D" id="3.90.25.10">
    <property type="entry name" value="UDP-galactose 4-epimerase, domain 1"/>
    <property type="match status" value="1"/>
</dbReference>
<dbReference type="InterPro" id="IPR051164">
    <property type="entry name" value="NmrA-like_oxidored"/>
</dbReference>
<dbReference type="GO" id="GO:0005634">
    <property type="term" value="C:nucleus"/>
    <property type="evidence" value="ECO:0007669"/>
    <property type="project" value="TreeGrafter"/>
</dbReference>
<feature type="domain" description="NmrA-like" evidence="3">
    <location>
        <begin position="3"/>
        <end position="338"/>
    </location>
</feature>
<dbReference type="EMBL" id="LAFY01000290">
    <property type="protein sequence ID" value="KJY01240.1"/>
    <property type="molecule type" value="Genomic_DNA"/>
</dbReference>
<dbReference type="Proteomes" id="UP000033647">
    <property type="component" value="Unassembled WGS sequence"/>
</dbReference>
<protein>
    <submittedName>
        <fullName evidence="4">NmrA-like family protein</fullName>
    </submittedName>
</protein>
<dbReference type="Gene3D" id="3.40.50.720">
    <property type="entry name" value="NAD(P)-binding Rossmann-like Domain"/>
    <property type="match status" value="1"/>
</dbReference>
<comment type="caution">
    <text evidence="4">The sequence shown here is derived from an EMBL/GenBank/DDBJ whole genome shotgun (WGS) entry which is preliminary data.</text>
</comment>
<dbReference type="SUPFAM" id="SSF51735">
    <property type="entry name" value="NAD(P)-binding Rossmann-fold domains"/>
    <property type="match status" value="1"/>
</dbReference>
<evidence type="ECO:0000313" key="5">
    <source>
        <dbReference type="Proteomes" id="UP000033647"/>
    </source>
</evidence>
<dbReference type="PANTHER" id="PTHR42748">
    <property type="entry name" value="NITROGEN METABOLITE REPRESSION PROTEIN NMRA FAMILY MEMBER"/>
    <property type="match status" value="1"/>
</dbReference>
<evidence type="ECO:0000313" key="4">
    <source>
        <dbReference type="EMBL" id="KJY01240.1"/>
    </source>
</evidence>
<evidence type="ECO:0000256" key="2">
    <source>
        <dbReference type="ARBA" id="ARBA00022857"/>
    </source>
</evidence>
<organism evidence="4 5">
    <name type="scientific">Zymoseptoria brevis</name>
    <dbReference type="NCBI Taxonomy" id="1047168"/>
    <lineage>
        <taxon>Eukaryota</taxon>
        <taxon>Fungi</taxon>
        <taxon>Dikarya</taxon>
        <taxon>Ascomycota</taxon>
        <taxon>Pezizomycotina</taxon>
        <taxon>Dothideomycetes</taxon>
        <taxon>Dothideomycetidae</taxon>
        <taxon>Mycosphaerellales</taxon>
        <taxon>Mycosphaerellaceae</taxon>
        <taxon>Zymoseptoria</taxon>
    </lineage>
</organism>
<keyword evidence="5" id="KW-1185">Reference proteome</keyword>
<dbReference type="OrthoDB" id="3358371at2759"/>
<sequence>MSQKLIAFTGVTGSQGSSVASHFLRYQDWRVRGVTRNPDSPKARRLANKGVELVRGDFDDVASLRRAFKGANAIFAVTDYAVVLSKTTESEGLRSKAAAAGQTLSEFARDWEFRHGLNIAEAASDPDMLPTLTHFVFSTLTGIKKWSDGKCTTGHQFDSKAAIEHYIRDQLPELSKRLSTVAMGIYLENCQDQLYCAPHKDTHRGGYYFVKPEHTGDHIKFPEVWCSRDAGAFVDALIRRFSPGIDLMGARYVYFYVGKDVPSKADQVRLPRRAVVKSIPADDWKAMIPKGHAEDMYAWFRFVPEFGFTGGNPRVKLPQELGIETTALDEFFENEDWSRYLWLSVLT</sequence>
<accession>A0A0F4GUX1</accession>